<evidence type="ECO:0000313" key="3">
    <source>
        <dbReference type="Proteomes" id="UP000794436"/>
    </source>
</evidence>
<sequence>MKKLYADFKKLEKTPSMSVEKYATEFNSLLRLEGKMPAQEGQRMDLIKQCQRFQRGMPDEWTRHVLKRKAYHEWSSLDELKQAYLCLERATELKKMREKKQAKSPSQAPQKNNGKRKANRDRQCFYCKAHNHVHWNHNDCECFRNPSSPHYKPKPNAGSVVGHSAQKGTPRPNKRMKKSTTASNEDADEAAASRFYQVADDVEEADGSD</sequence>
<proteinExistence type="predicted"/>
<organism evidence="2 3">
    <name type="scientific">Pythium oligandrum</name>
    <name type="common">Mycoparasitic fungus</name>
    <dbReference type="NCBI Taxonomy" id="41045"/>
    <lineage>
        <taxon>Eukaryota</taxon>
        <taxon>Sar</taxon>
        <taxon>Stramenopiles</taxon>
        <taxon>Oomycota</taxon>
        <taxon>Peronosporomycetes</taxon>
        <taxon>Pythiales</taxon>
        <taxon>Pythiaceae</taxon>
        <taxon>Pythium</taxon>
    </lineage>
</organism>
<feature type="region of interest" description="Disordered" evidence="1">
    <location>
        <begin position="153"/>
        <end position="209"/>
    </location>
</feature>
<reference evidence="2" key="1">
    <citation type="submission" date="2019-03" db="EMBL/GenBank/DDBJ databases">
        <title>Long read genome sequence of the mycoparasitic Pythium oligandrum ATCC 38472 isolated from sugarbeet rhizosphere.</title>
        <authorList>
            <person name="Gaulin E."/>
        </authorList>
    </citation>
    <scope>NUCLEOTIDE SEQUENCE</scope>
    <source>
        <strain evidence="2">ATCC 38472_TT</strain>
    </source>
</reference>
<dbReference type="OrthoDB" id="107875at2759"/>
<feature type="region of interest" description="Disordered" evidence="1">
    <location>
        <begin position="96"/>
        <end position="119"/>
    </location>
</feature>
<protein>
    <recommendedName>
        <fullName evidence="4">Retrotransposon gag domain-containing protein</fullName>
    </recommendedName>
</protein>
<dbReference type="AlphaFoldDB" id="A0A8K1CCM1"/>
<comment type="caution">
    <text evidence="2">The sequence shown here is derived from an EMBL/GenBank/DDBJ whole genome shotgun (WGS) entry which is preliminary data.</text>
</comment>
<evidence type="ECO:0000313" key="2">
    <source>
        <dbReference type="EMBL" id="TMW60891.1"/>
    </source>
</evidence>
<keyword evidence="3" id="KW-1185">Reference proteome</keyword>
<gene>
    <name evidence="2" type="ORF">Poli38472_000933</name>
</gene>
<evidence type="ECO:0000256" key="1">
    <source>
        <dbReference type="SAM" id="MobiDB-lite"/>
    </source>
</evidence>
<feature type="compositionally biased region" description="Acidic residues" evidence="1">
    <location>
        <begin position="200"/>
        <end position="209"/>
    </location>
</feature>
<evidence type="ECO:0008006" key="4">
    <source>
        <dbReference type="Google" id="ProtNLM"/>
    </source>
</evidence>
<accession>A0A8K1CCM1</accession>
<dbReference type="EMBL" id="SPLM01000108">
    <property type="protein sequence ID" value="TMW60891.1"/>
    <property type="molecule type" value="Genomic_DNA"/>
</dbReference>
<dbReference type="Proteomes" id="UP000794436">
    <property type="component" value="Unassembled WGS sequence"/>
</dbReference>
<name>A0A8K1CCM1_PYTOL</name>
<feature type="compositionally biased region" description="Polar residues" evidence="1">
    <location>
        <begin position="103"/>
        <end position="112"/>
    </location>
</feature>